<comment type="caution">
    <text evidence="1">The sequence shown here is derived from an EMBL/GenBank/DDBJ whole genome shotgun (WGS) entry which is preliminary data.</text>
</comment>
<protein>
    <submittedName>
        <fullName evidence="1">Uncharacterized protein</fullName>
    </submittedName>
</protein>
<dbReference type="OrthoDB" id="2404871at2759"/>
<reference evidence="1 2" key="1">
    <citation type="submission" date="2014-02" db="EMBL/GenBank/DDBJ databases">
        <title>Single nucleus genome sequencing reveals high similarity among nuclei of an endomycorrhizal fungus.</title>
        <authorList>
            <person name="Lin K."/>
            <person name="Geurts R."/>
            <person name="Zhang Z."/>
            <person name="Limpens E."/>
            <person name="Saunders D.G."/>
            <person name="Mu D."/>
            <person name="Pang E."/>
            <person name="Cao H."/>
            <person name="Cha H."/>
            <person name="Lin T."/>
            <person name="Zhou Q."/>
            <person name="Shang Y."/>
            <person name="Li Y."/>
            <person name="Ivanov S."/>
            <person name="Sharma T."/>
            <person name="Velzen R.V."/>
            <person name="Ruijter N.D."/>
            <person name="Aanen D.K."/>
            <person name="Win J."/>
            <person name="Kamoun S."/>
            <person name="Bisseling T."/>
            <person name="Huang S."/>
        </authorList>
    </citation>
    <scope>NUCLEOTIDE SEQUENCE [LARGE SCALE GENOMIC DNA]</scope>
    <source>
        <strain evidence="2">DAOM197198w</strain>
    </source>
</reference>
<gene>
    <name evidence="1" type="ORF">RirG_203590</name>
</gene>
<dbReference type="EMBL" id="JEMT01027232">
    <property type="protein sequence ID" value="EXX57822.1"/>
    <property type="molecule type" value="Genomic_DNA"/>
</dbReference>
<keyword evidence="2" id="KW-1185">Reference proteome</keyword>
<proteinExistence type="predicted"/>
<organism evidence="1 2">
    <name type="scientific">Rhizophagus irregularis (strain DAOM 197198w)</name>
    <name type="common">Glomus intraradices</name>
    <dbReference type="NCBI Taxonomy" id="1432141"/>
    <lineage>
        <taxon>Eukaryota</taxon>
        <taxon>Fungi</taxon>
        <taxon>Fungi incertae sedis</taxon>
        <taxon>Mucoromycota</taxon>
        <taxon>Glomeromycotina</taxon>
        <taxon>Glomeromycetes</taxon>
        <taxon>Glomerales</taxon>
        <taxon>Glomeraceae</taxon>
        <taxon>Rhizophagus</taxon>
    </lineage>
</organism>
<dbReference type="HOGENOM" id="CLU_1907831_0_0_1"/>
<evidence type="ECO:0000313" key="2">
    <source>
        <dbReference type="Proteomes" id="UP000022910"/>
    </source>
</evidence>
<evidence type="ECO:0000313" key="1">
    <source>
        <dbReference type="EMBL" id="EXX57822.1"/>
    </source>
</evidence>
<dbReference type="AlphaFoldDB" id="A0A015IKX1"/>
<accession>A0A015IKX1</accession>
<dbReference type="Proteomes" id="UP000022910">
    <property type="component" value="Unassembled WGS sequence"/>
</dbReference>
<sequence>MSGKTEISPIIKGVHSQIADTMSEIFFDNTKMALANFIENGFLQTMFSKFGDGTLNKATLLMTTFSDARWNAYKMALYNNEQEALGLSDLDDLDDSAKDCDTDIIENMPDTPTSNPVLILQHKLPDVKMTPVD</sequence>
<name>A0A015IKX1_RHIIW</name>